<feature type="compositionally biased region" description="Low complexity" evidence="1">
    <location>
        <begin position="204"/>
        <end position="220"/>
    </location>
</feature>
<dbReference type="Gene3D" id="6.20.250.70">
    <property type="match status" value="1"/>
</dbReference>
<dbReference type="InterPro" id="IPR013240">
    <property type="entry name" value="DNA-dir_RNA_pol1_su_RPA34"/>
</dbReference>
<feature type="compositionally biased region" description="Low complexity" evidence="1">
    <location>
        <begin position="518"/>
        <end position="529"/>
    </location>
</feature>
<accession>A0A0G2H6Z6</accession>
<name>A0A0G2H6Z6_9PEZI</name>
<dbReference type="STRING" id="1214573.A0A0G2H6Z6"/>
<feature type="compositionally biased region" description="Low complexity" evidence="1">
    <location>
        <begin position="435"/>
        <end position="446"/>
    </location>
</feature>
<dbReference type="OrthoDB" id="76224at2759"/>
<dbReference type="Pfam" id="PF08208">
    <property type="entry name" value="RNA_polI_A34"/>
    <property type="match status" value="1"/>
</dbReference>
<dbReference type="InterPro" id="IPR053263">
    <property type="entry name" value="Euk_RPA34_RNAP_subunit"/>
</dbReference>
<dbReference type="AlphaFoldDB" id="A0A0G2H6Z6"/>
<reference evidence="2 3" key="1">
    <citation type="submission" date="2015-05" db="EMBL/GenBank/DDBJ databases">
        <title>Distinctive expansion of gene families associated with plant cell wall degradation and secondary metabolism in the genomes of grapevine trunk pathogens.</title>
        <authorList>
            <person name="Lawrence D.P."/>
            <person name="Travadon R."/>
            <person name="Rolshausen P.E."/>
            <person name="Baumgartner K."/>
        </authorList>
    </citation>
    <scope>NUCLEOTIDE SEQUENCE [LARGE SCALE GENOMIC DNA]</scope>
    <source>
        <strain evidence="2">DA912</strain>
    </source>
</reference>
<dbReference type="Proteomes" id="UP000034680">
    <property type="component" value="Unassembled WGS sequence"/>
</dbReference>
<feature type="region of interest" description="Disordered" evidence="1">
    <location>
        <begin position="425"/>
        <end position="466"/>
    </location>
</feature>
<dbReference type="PANTHER" id="PTHR28155">
    <property type="entry name" value="ACR243WP"/>
    <property type="match status" value="1"/>
</dbReference>
<feature type="compositionally biased region" description="Basic and acidic residues" evidence="1">
    <location>
        <begin position="98"/>
        <end position="111"/>
    </location>
</feature>
<feature type="compositionally biased region" description="Low complexity" evidence="1">
    <location>
        <begin position="113"/>
        <end position="137"/>
    </location>
</feature>
<sequence length="724" mass="76465">MAGARAPSGSLRSHASTASKASRGGVFGTQPSAPKLKPSTFVGSDDSDSDSGSDSSSSDSDISDKKKVKQTPLPKQKADVAKATPAKSPTVNGLKASVKKEQPSKNIKKETTSSSESSESGSGSDSDSESDSVSSSGKEPVKAPAKGHEVKKTKPEPVAAEDSESSSTSSSTSHKAKKTTTRADRKQAAPLKSKAKAVKQPTPSESGSDSESSSEASSAESESDESGSGSDEESEDPDAQIQQQIKDDVKSAKATKARDHPASSSRVEASTKKIMASKSSVPKDFDGDIEMTDQSTALTNGGAPTKVGSVPEFVAPDFHLRKLDGSIGASDVAGFFEKAKMEGKQVWYITAPASLPVTVVQDLTIQMDSVQKDLPVLTHNGDDYSLAFEDPSASSSFRLLIPNKKGQEYSELDRPIDQLVHFTRSETFPPEGPASVTTTQTVSKTTRASRPQPEGLRARYTPLGVPASKKALAPNASSENKSVANVAAQEVAAISTPKSSSKKKRKHDGENGPEATPAIKDSSKSASAEKSAKKQKTIRDDEHTADGQAGRKETPLPSKQTPVPIPVPIKLSSAVSTPDAKAREGKERKDKKKNKAQLPSADNVALPNSPGKSPAKSARTPKKNTPILPPLGFAGEADYIRINRYRTVSKYFQDLKPEDGDPGTLLNLRHLALRHDKAAAVLFLAECSHLEAELDSIAFGDPFDHPESIICHVIDLVVKDPSVN</sequence>
<comment type="caution">
    <text evidence="2">The sequence shown here is derived from an EMBL/GenBank/DDBJ whole genome shotgun (WGS) entry which is preliminary data.</text>
</comment>
<feature type="region of interest" description="Disordered" evidence="1">
    <location>
        <begin position="1"/>
        <end position="287"/>
    </location>
</feature>
<dbReference type="GO" id="GO:0006360">
    <property type="term" value="P:transcription by RNA polymerase I"/>
    <property type="evidence" value="ECO:0007669"/>
    <property type="project" value="InterPro"/>
</dbReference>
<keyword evidence="3" id="KW-1185">Reference proteome</keyword>
<feature type="region of interest" description="Disordered" evidence="1">
    <location>
        <begin position="494"/>
        <end position="629"/>
    </location>
</feature>
<evidence type="ECO:0000313" key="3">
    <source>
        <dbReference type="Proteomes" id="UP000034680"/>
    </source>
</evidence>
<feature type="compositionally biased region" description="Basic and acidic residues" evidence="1">
    <location>
        <begin position="537"/>
        <end position="554"/>
    </location>
</feature>
<organism evidence="2 3">
    <name type="scientific">Diaporthe ampelina</name>
    <dbReference type="NCBI Taxonomy" id="1214573"/>
    <lineage>
        <taxon>Eukaryota</taxon>
        <taxon>Fungi</taxon>
        <taxon>Dikarya</taxon>
        <taxon>Ascomycota</taxon>
        <taxon>Pezizomycotina</taxon>
        <taxon>Sordariomycetes</taxon>
        <taxon>Sordariomycetidae</taxon>
        <taxon>Diaporthales</taxon>
        <taxon>Diaporthaceae</taxon>
        <taxon>Diaporthe</taxon>
    </lineage>
</organism>
<dbReference type="PANTHER" id="PTHR28155:SF1">
    <property type="entry name" value="DNA-DIRECTED RNA POLYMERASE I SUBUNIT RPA34.5-DOMAIN-CONTAINING PROTEIN"/>
    <property type="match status" value="1"/>
</dbReference>
<protein>
    <submittedName>
        <fullName evidence="2">Putative dna-directed rna polymerase i subunit</fullName>
    </submittedName>
</protein>
<proteinExistence type="predicted"/>
<feature type="compositionally biased region" description="Basic and acidic residues" evidence="1">
    <location>
        <begin position="146"/>
        <end position="155"/>
    </location>
</feature>
<feature type="compositionally biased region" description="Acidic residues" evidence="1">
    <location>
        <begin position="221"/>
        <end position="238"/>
    </location>
</feature>
<evidence type="ECO:0000313" key="2">
    <source>
        <dbReference type="EMBL" id="KKY30948.1"/>
    </source>
</evidence>
<dbReference type="GO" id="GO:0000428">
    <property type="term" value="C:DNA-directed RNA polymerase complex"/>
    <property type="evidence" value="ECO:0007669"/>
    <property type="project" value="UniProtKB-KW"/>
</dbReference>
<feature type="compositionally biased region" description="Polar residues" evidence="1">
    <location>
        <begin position="10"/>
        <end position="20"/>
    </location>
</feature>
<dbReference type="EMBL" id="LCUC01000431">
    <property type="protein sequence ID" value="KKY30948.1"/>
    <property type="molecule type" value="Genomic_DNA"/>
</dbReference>
<keyword evidence="2" id="KW-0240">DNA-directed RNA polymerase</keyword>
<reference evidence="2 3" key="2">
    <citation type="submission" date="2015-05" db="EMBL/GenBank/DDBJ databases">
        <authorList>
            <person name="Morales-Cruz A."/>
            <person name="Amrine K.C."/>
            <person name="Cantu D."/>
        </authorList>
    </citation>
    <scope>NUCLEOTIDE SEQUENCE [LARGE SCALE GENOMIC DNA]</scope>
    <source>
        <strain evidence="2">DA912</strain>
    </source>
</reference>
<gene>
    <name evidence="2" type="ORF">UCDDA912_g09126</name>
</gene>
<feature type="compositionally biased region" description="Basic and acidic residues" evidence="1">
    <location>
        <begin position="245"/>
        <end position="261"/>
    </location>
</feature>
<evidence type="ECO:0000256" key="1">
    <source>
        <dbReference type="SAM" id="MobiDB-lite"/>
    </source>
</evidence>
<keyword evidence="2" id="KW-0804">Transcription</keyword>